<evidence type="ECO:0000256" key="5">
    <source>
        <dbReference type="ARBA" id="ARBA00022970"/>
    </source>
</evidence>
<dbReference type="Proteomes" id="UP001277471">
    <property type="component" value="Unassembled WGS sequence"/>
</dbReference>
<keyword evidence="5" id="KW-0029">Amino-acid transport</keyword>
<dbReference type="GO" id="GO:0005524">
    <property type="term" value="F:ATP binding"/>
    <property type="evidence" value="ECO:0007669"/>
    <property type="project" value="UniProtKB-KW"/>
</dbReference>
<dbReference type="PIRSF" id="PIRSF039137">
    <property type="entry name" value="ABC_branched_ATPase"/>
    <property type="match status" value="1"/>
</dbReference>
<gene>
    <name evidence="8" type="ORF">D3868_31235</name>
    <name evidence="7" type="ORF">SIM66_05525</name>
</gene>
<dbReference type="InterPro" id="IPR003593">
    <property type="entry name" value="AAA+_ATPase"/>
</dbReference>
<dbReference type="InterPro" id="IPR030660">
    <property type="entry name" value="ABC_branched_ATPase_LivF/BraG"/>
</dbReference>
<dbReference type="GeneID" id="56448797"/>
<reference evidence="7 10" key="2">
    <citation type="submission" date="2023-11" db="EMBL/GenBank/DDBJ databases">
        <title>MicrobeMod: A computational toolkit for identifying prokaryotic methylation and restriction-modification with nanopore sequencing.</title>
        <authorList>
            <person name="Crits-Christoph A."/>
            <person name="Kang S.C."/>
            <person name="Lee H."/>
            <person name="Ostrov N."/>
        </authorList>
    </citation>
    <scope>NUCLEOTIDE SEQUENCE [LARGE SCALE GENOMIC DNA]</scope>
    <source>
        <strain evidence="7 10">ATCC 29145</strain>
    </source>
</reference>
<keyword evidence="4 8" id="KW-0067">ATP-binding</keyword>
<dbReference type="EMBL" id="CP032343">
    <property type="protein sequence ID" value="QCO13470.1"/>
    <property type="molecule type" value="Genomic_DNA"/>
</dbReference>
<dbReference type="PROSITE" id="PS50893">
    <property type="entry name" value="ABC_TRANSPORTER_2"/>
    <property type="match status" value="1"/>
</dbReference>
<feature type="domain" description="ABC transporter" evidence="6">
    <location>
        <begin position="2"/>
        <end position="234"/>
    </location>
</feature>
<dbReference type="InterPro" id="IPR017871">
    <property type="entry name" value="ABC_transporter-like_CS"/>
</dbReference>
<dbReference type="GO" id="GO:0015658">
    <property type="term" value="F:branched-chain amino acid transmembrane transporter activity"/>
    <property type="evidence" value="ECO:0007669"/>
    <property type="project" value="InterPro"/>
</dbReference>
<evidence type="ECO:0000313" key="9">
    <source>
        <dbReference type="Proteomes" id="UP000298774"/>
    </source>
</evidence>
<evidence type="ECO:0000256" key="1">
    <source>
        <dbReference type="ARBA" id="ARBA00005417"/>
    </source>
</evidence>
<evidence type="ECO:0000313" key="10">
    <source>
        <dbReference type="Proteomes" id="UP001277471"/>
    </source>
</evidence>
<comment type="similarity">
    <text evidence="1">Belongs to the ABC transporter superfamily.</text>
</comment>
<dbReference type="RefSeq" id="WP_035682130.1">
    <property type="nucleotide sequence ID" value="NZ_CP012917.1"/>
</dbReference>
<sequence>MLKVEGITVCYGQIPALRNVSLTVEEGELVTLIGANGAGKTTTLRAISGLLPLASGRITFEGREIGNAAPRTVLALGVAHCPEGRRVFPHLTVRENLEMGAYLRRDYQAVAQDMERLFDRFPRLKERLNQPAGTMSGGEQQMLAIARALMSRPKIVLFDEPSLGLAPNLVERTFEIVSDIRREGTTVLMVEQNAYAALDMCDRAYLLESGQVMEQGTGQAMLANDHIQRAYLGG</sequence>
<keyword evidence="10" id="KW-1185">Reference proteome</keyword>
<dbReference type="GO" id="GO:0015807">
    <property type="term" value="P:L-amino acid transport"/>
    <property type="evidence" value="ECO:0007669"/>
    <property type="project" value="TreeGrafter"/>
</dbReference>
<dbReference type="AlphaFoldDB" id="A0A0P0F2F1"/>
<keyword evidence="8" id="KW-0614">Plasmid</keyword>
<keyword evidence="2" id="KW-0813">Transport</keyword>
<evidence type="ECO:0000256" key="2">
    <source>
        <dbReference type="ARBA" id="ARBA00022448"/>
    </source>
</evidence>
<dbReference type="KEGG" id="abf:AMK58_25995"/>
<proteinExistence type="inferred from homology"/>
<organism evidence="8 9">
    <name type="scientific">Azospirillum brasilense</name>
    <dbReference type="NCBI Taxonomy" id="192"/>
    <lineage>
        <taxon>Bacteria</taxon>
        <taxon>Pseudomonadati</taxon>
        <taxon>Pseudomonadota</taxon>
        <taxon>Alphaproteobacteria</taxon>
        <taxon>Rhodospirillales</taxon>
        <taxon>Azospirillaceae</taxon>
        <taxon>Azospirillum</taxon>
    </lineage>
</organism>
<dbReference type="PANTHER" id="PTHR43820">
    <property type="entry name" value="HIGH-AFFINITY BRANCHED-CHAIN AMINO ACID TRANSPORT ATP-BINDING PROTEIN LIVF"/>
    <property type="match status" value="1"/>
</dbReference>
<reference evidence="8 9" key="1">
    <citation type="submission" date="2018-09" db="EMBL/GenBank/DDBJ databases">
        <title>Whole genome based analysis of evolution and adaptive divergence in Indian and Brazilian strains of Azospirillum brasilense.</title>
        <authorList>
            <person name="Singh C."/>
            <person name="Tripathi A.K."/>
        </authorList>
    </citation>
    <scope>NUCLEOTIDE SEQUENCE [LARGE SCALE GENOMIC DNA]</scope>
    <source>
        <strain evidence="8 9">MTCC4038</strain>
        <plasmid evidence="8 9">p4</plasmid>
    </source>
</reference>
<name>A0A0P0F2F1_AZOBR</name>
<evidence type="ECO:0000256" key="3">
    <source>
        <dbReference type="ARBA" id="ARBA00022741"/>
    </source>
</evidence>
<dbReference type="CDD" id="cd03224">
    <property type="entry name" value="ABC_TM1139_LivF_branched"/>
    <property type="match status" value="1"/>
</dbReference>
<dbReference type="PROSITE" id="PS00211">
    <property type="entry name" value="ABC_TRANSPORTER_1"/>
    <property type="match status" value="1"/>
</dbReference>
<dbReference type="EMBL" id="JAWXYC010000002">
    <property type="protein sequence ID" value="MDX5950653.1"/>
    <property type="molecule type" value="Genomic_DNA"/>
</dbReference>
<protein>
    <submittedName>
        <fullName evidence="8">ABC transporter ATP-binding protein</fullName>
    </submittedName>
</protein>
<dbReference type="InterPro" id="IPR003439">
    <property type="entry name" value="ABC_transporter-like_ATP-bd"/>
</dbReference>
<keyword evidence="3" id="KW-0547">Nucleotide-binding</keyword>
<dbReference type="Pfam" id="PF00005">
    <property type="entry name" value="ABC_tran"/>
    <property type="match status" value="1"/>
</dbReference>
<dbReference type="SMART" id="SM00382">
    <property type="entry name" value="AAA"/>
    <property type="match status" value="1"/>
</dbReference>
<dbReference type="Proteomes" id="UP000298774">
    <property type="component" value="Plasmid p4"/>
</dbReference>
<evidence type="ECO:0000313" key="8">
    <source>
        <dbReference type="EMBL" id="QCO13470.1"/>
    </source>
</evidence>
<geneLocation type="plasmid" evidence="8 9">
    <name>p4</name>
</geneLocation>
<evidence type="ECO:0000313" key="7">
    <source>
        <dbReference type="EMBL" id="MDX5950653.1"/>
    </source>
</evidence>
<evidence type="ECO:0000256" key="4">
    <source>
        <dbReference type="ARBA" id="ARBA00022840"/>
    </source>
</evidence>
<dbReference type="SUPFAM" id="SSF52540">
    <property type="entry name" value="P-loop containing nucleoside triphosphate hydrolases"/>
    <property type="match status" value="1"/>
</dbReference>
<dbReference type="PANTHER" id="PTHR43820:SF4">
    <property type="entry name" value="HIGH-AFFINITY BRANCHED-CHAIN AMINO ACID TRANSPORT ATP-BINDING PROTEIN LIVF"/>
    <property type="match status" value="1"/>
</dbReference>
<accession>A0A0P0F2F1</accession>
<dbReference type="InterPro" id="IPR027417">
    <property type="entry name" value="P-loop_NTPase"/>
</dbReference>
<dbReference type="GO" id="GO:0016887">
    <property type="term" value="F:ATP hydrolysis activity"/>
    <property type="evidence" value="ECO:0007669"/>
    <property type="project" value="InterPro"/>
</dbReference>
<dbReference type="InterPro" id="IPR052156">
    <property type="entry name" value="BCAA_Transport_ATP-bd_LivF"/>
</dbReference>
<dbReference type="Gene3D" id="3.40.50.300">
    <property type="entry name" value="P-loop containing nucleotide triphosphate hydrolases"/>
    <property type="match status" value="1"/>
</dbReference>
<evidence type="ECO:0000259" key="6">
    <source>
        <dbReference type="PROSITE" id="PS50893"/>
    </source>
</evidence>